<evidence type="ECO:0000256" key="1">
    <source>
        <dbReference type="SAM" id="MobiDB-lite"/>
    </source>
</evidence>
<sequence length="243" mass="28033">MSEKSTTYPNTTHTIRNGDFVLTIDDDTQFNDDDKYIATDQSGHRYGINARYADNFVNLVKSYLSFSSNGKSKSGRSTPTKGNASGWSHVWNIKRRKESDLESQITKQDNFEEEEKTKKFHRKMMTLQNLQVASMLFSGIATLNLIRSDIKLMGEKNQLLEENDQLHIELQNIQNEFNNFIEHHNNMIQNGGCISEYDVNSNLAPTHEATTIQVTPSLNHDKEKDQEKQRLLFDYLDHIEPLD</sequence>
<dbReference type="EMBL" id="CP144098">
    <property type="protein sequence ID" value="WWC86500.1"/>
    <property type="molecule type" value="Genomic_DNA"/>
</dbReference>
<proteinExistence type="predicted"/>
<keyword evidence="3" id="KW-1185">Reference proteome</keyword>
<dbReference type="Proteomes" id="UP001355207">
    <property type="component" value="Chromosome 1"/>
</dbReference>
<accession>A0AAX4JM65</accession>
<dbReference type="AlphaFoldDB" id="A0AAX4JM65"/>
<evidence type="ECO:0000313" key="3">
    <source>
        <dbReference type="Proteomes" id="UP001355207"/>
    </source>
</evidence>
<dbReference type="RefSeq" id="XP_066073263.1">
    <property type="nucleotide sequence ID" value="XM_066217166.1"/>
</dbReference>
<gene>
    <name evidence="2" type="ORF">L201_001377</name>
</gene>
<protein>
    <submittedName>
        <fullName evidence="2">Uncharacterized protein</fullName>
    </submittedName>
</protein>
<organism evidence="2 3">
    <name type="scientific">Kwoniella dendrophila CBS 6074</name>
    <dbReference type="NCBI Taxonomy" id="1295534"/>
    <lineage>
        <taxon>Eukaryota</taxon>
        <taxon>Fungi</taxon>
        <taxon>Dikarya</taxon>
        <taxon>Basidiomycota</taxon>
        <taxon>Agaricomycotina</taxon>
        <taxon>Tremellomycetes</taxon>
        <taxon>Tremellales</taxon>
        <taxon>Cryptococcaceae</taxon>
        <taxon>Kwoniella</taxon>
    </lineage>
</organism>
<name>A0AAX4JM65_9TREE</name>
<dbReference type="GeneID" id="91092049"/>
<evidence type="ECO:0000313" key="2">
    <source>
        <dbReference type="EMBL" id="WWC86500.1"/>
    </source>
</evidence>
<reference evidence="2 3" key="1">
    <citation type="submission" date="2024-01" db="EMBL/GenBank/DDBJ databases">
        <title>Comparative genomics of Cryptococcus and Kwoniella reveals pathogenesis evolution and contrasting modes of karyotype evolution via chromosome fusion or intercentromeric recombination.</title>
        <authorList>
            <person name="Coelho M.A."/>
            <person name="David-Palma M."/>
            <person name="Shea T."/>
            <person name="Bowers K."/>
            <person name="McGinley-Smith S."/>
            <person name="Mohammad A.W."/>
            <person name="Gnirke A."/>
            <person name="Yurkov A.M."/>
            <person name="Nowrousian M."/>
            <person name="Sun S."/>
            <person name="Cuomo C.A."/>
            <person name="Heitman J."/>
        </authorList>
    </citation>
    <scope>NUCLEOTIDE SEQUENCE [LARGE SCALE GENOMIC DNA]</scope>
    <source>
        <strain evidence="2 3">CBS 6074</strain>
    </source>
</reference>
<feature type="region of interest" description="Disordered" evidence="1">
    <location>
        <begin position="67"/>
        <end position="86"/>
    </location>
</feature>